<dbReference type="PANTHER" id="PTHR43537:SF49">
    <property type="entry name" value="TRANSCRIPTIONAL REGULATORY PROTEIN"/>
    <property type="match status" value="1"/>
</dbReference>
<comment type="caution">
    <text evidence="5">The sequence shown here is derived from an EMBL/GenBank/DDBJ whole genome shotgun (WGS) entry which is preliminary data.</text>
</comment>
<name>A0A2U1CKJ4_9BURK</name>
<dbReference type="InterPro" id="IPR036388">
    <property type="entry name" value="WH-like_DNA-bd_sf"/>
</dbReference>
<keyword evidence="6" id="KW-1185">Reference proteome</keyword>
<feature type="domain" description="HTH gntR-type" evidence="4">
    <location>
        <begin position="11"/>
        <end position="78"/>
    </location>
</feature>
<evidence type="ECO:0000256" key="3">
    <source>
        <dbReference type="ARBA" id="ARBA00023163"/>
    </source>
</evidence>
<sequence length="244" mass="27302">MSSSTKSVRPASMAGYVREAIESDMHNGRLLPGDALDELHLCERFNVSRTPVREALLQLQAQGLVRIVPRSGIYVARLSLPELFAMYELLAELEGVCAKFAALRMTRSEVAQLRAVHEEAALCRDQKDPECYAIANTRFHQIIYEGCHNPFLKSQVELIRKRTHVYRQNVFENTTRIATSHRDHGRVVEAIEAGDAAAATREMLNHIGGGGRDFAEFLATSPAELFEPAAYARSSNRREASPHR</sequence>
<accession>A0A2U1CKJ4</accession>
<keyword evidence="2" id="KW-0238">DNA-binding</keyword>
<dbReference type="GO" id="GO:0003677">
    <property type="term" value="F:DNA binding"/>
    <property type="evidence" value="ECO:0007669"/>
    <property type="project" value="UniProtKB-KW"/>
</dbReference>
<reference evidence="5 6" key="1">
    <citation type="submission" date="2018-04" db="EMBL/GenBank/DDBJ databases">
        <title>Genomic Encyclopedia of Type Strains, Phase IV (KMG-IV): sequencing the most valuable type-strain genomes for metagenomic binning, comparative biology and taxonomic classification.</title>
        <authorList>
            <person name="Goeker M."/>
        </authorList>
    </citation>
    <scope>NUCLEOTIDE SEQUENCE [LARGE SCALE GENOMIC DNA]</scope>
    <source>
        <strain evidence="5 6">DSM 10065</strain>
    </source>
</reference>
<dbReference type="Pfam" id="PF00392">
    <property type="entry name" value="GntR"/>
    <property type="match status" value="1"/>
</dbReference>
<dbReference type="Pfam" id="PF07729">
    <property type="entry name" value="FCD"/>
    <property type="match status" value="1"/>
</dbReference>
<dbReference type="InterPro" id="IPR008920">
    <property type="entry name" value="TF_FadR/GntR_C"/>
</dbReference>
<gene>
    <name evidence="5" type="ORF">C7440_2263</name>
</gene>
<dbReference type="SMART" id="SM00895">
    <property type="entry name" value="FCD"/>
    <property type="match status" value="1"/>
</dbReference>
<keyword evidence="3" id="KW-0804">Transcription</keyword>
<dbReference type="InterPro" id="IPR036390">
    <property type="entry name" value="WH_DNA-bd_sf"/>
</dbReference>
<dbReference type="EMBL" id="QEKO01000003">
    <property type="protein sequence ID" value="PVY61539.1"/>
    <property type="molecule type" value="Genomic_DNA"/>
</dbReference>
<evidence type="ECO:0000256" key="2">
    <source>
        <dbReference type="ARBA" id="ARBA00023125"/>
    </source>
</evidence>
<evidence type="ECO:0000313" key="6">
    <source>
        <dbReference type="Proteomes" id="UP000246145"/>
    </source>
</evidence>
<evidence type="ECO:0000256" key="1">
    <source>
        <dbReference type="ARBA" id="ARBA00023015"/>
    </source>
</evidence>
<dbReference type="PRINTS" id="PR00035">
    <property type="entry name" value="HTHGNTR"/>
</dbReference>
<dbReference type="PANTHER" id="PTHR43537">
    <property type="entry name" value="TRANSCRIPTIONAL REGULATOR, GNTR FAMILY"/>
    <property type="match status" value="1"/>
</dbReference>
<dbReference type="GO" id="GO:0003700">
    <property type="term" value="F:DNA-binding transcription factor activity"/>
    <property type="evidence" value="ECO:0007669"/>
    <property type="project" value="InterPro"/>
</dbReference>
<dbReference type="InterPro" id="IPR011711">
    <property type="entry name" value="GntR_C"/>
</dbReference>
<dbReference type="SUPFAM" id="SSF48008">
    <property type="entry name" value="GntR ligand-binding domain-like"/>
    <property type="match status" value="1"/>
</dbReference>
<proteinExistence type="predicted"/>
<dbReference type="Gene3D" id="1.20.120.530">
    <property type="entry name" value="GntR ligand-binding domain-like"/>
    <property type="match status" value="1"/>
</dbReference>
<dbReference type="PROSITE" id="PS50949">
    <property type="entry name" value="HTH_GNTR"/>
    <property type="match status" value="1"/>
</dbReference>
<dbReference type="AlphaFoldDB" id="A0A2U1CKJ4"/>
<dbReference type="CDD" id="cd07377">
    <property type="entry name" value="WHTH_GntR"/>
    <property type="match status" value="1"/>
</dbReference>
<evidence type="ECO:0000313" key="5">
    <source>
        <dbReference type="EMBL" id="PVY61539.1"/>
    </source>
</evidence>
<dbReference type="SMART" id="SM00345">
    <property type="entry name" value="HTH_GNTR"/>
    <property type="match status" value="1"/>
</dbReference>
<dbReference type="SUPFAM" id="SSF46785">
    <property type="entry name" value="Winged helix' DNA-binding domain"/>
    <property type="match status" value="1"/>
</dbReference>
<dbReference type="InterPro" id="IPR000524">
    <property type="entry name" value="Tscrpt_reg_HTH_GntR"/>
</dbReference>
<dbReference type="Gene3D" id="1.10.10.10">
    <property type="entry name" value="Winged helix-like DNA-binding domain superfamily/Winged helix DNA-binding domain"/>
    <property type="match status" value="1"/>
</dbReference>
<protein>
    <submittedName>
        <fullName evidence="5">GntR family transcriptional regulator</fullName>
    </submittedName>
</protein>
<dbReference type="Proteomes" id="UP000246145">
    <property type="component" value="Unassembled WGS sequence"/>
</dbReference>
<organism evidence="5 6">
    <name type="scientific">Pusillimonas noertemannii</name>
    <dbReference type="NCBI Taxonomy" id="305977"/>
    <lineage>
        <taxon>Bacteria</taxon>
        <taxon>Pseudomonadati</taxon>
        <taxon>Pseudomonadota</taxon>
        <taxon>Betaproteobacteria</taxon>
        <taxon>Burkholderiales</taxon>
        <taxon>Alcaligenaceae</taxon>
        <taxon>Pusillimonas</taxon>
    </lineage>
</organism>
<dbReference type="OrthoDB" id="5343379at2"/>
<keyword evidence="1" id="KW-0805">Transcription regulation</keyword>
<evidence type="ECO:0000259" key="4">
    <source>
        <dbReference type="PROSITE" id="PS50949"/>
    </source>
</evidence>
<dbReference type="RefSeq" id="WP_116518606.1">
    <property type="nucleotide sequence ID" value="NZ_JACCEX010000003.1"/>
</dbReference>